<dbReference type="PANTHER" id="PTHR35394:SF5">
    <property type="entry name" value="DUF3176 DOMAIN-CONTAINING PROTEIN"/>
    <property type="match status" value="1"/>
</dbReference>
<evidence type="ECO:0000313" key="2">
    <source>
        <dbReference type="EMBL" id="KAK2613260.1"/>
    </source>
</evidence>
<keyword evidence="1" id="KW-0472">Membrane</keyword>
<dbReference type="AlphaFoldDB" id="A0AAD9W6Y3"/>
<proteinExistence type="predicted"/>
<comment type="caution">
    <text evidence="2">The sequence shown here is derived from an EMBL/GenBank/DDBJ whole genome shotgun (WGS) entry which is preliminary data.</text>
</comment>
<dbReference type="PANTHER" id="PTHR35394">
    <property type="entry name" value="DUF3176 DOMAIN-CONTAINING PROTEIN"/>
    <property type="match status" value="1"/>
</dbReference>
<keyword evidence="1" id="KW-0812">Transmembrane</keyword>
<name>A0AAD9W6Y3_PHOAM</name>
<dbReference type="Proteomes" id="UP001265746">
    <property type="component" value="Unassembled WGS sequence"/>
</dbReference>
<organism evidence="2 3">
    <name type="scientific">Phomopsis amygdali</name>
    <name type="common">Fusicoccum amygdali</name>
    <dbReference type="NCBI Taxonomy" id="1214568"/>
    <lineage>
        <taxon>Eukaryota</taxon>
        <taxon>Fungi</taxon>
        <taxon>Dikarya</taxon>
        <taxon>Ascomycota</taxon>
        <taxon>Pezizomycotina</taxon>
        <taxon>Sordariomycetes</taxon>
        <taxon>Sordariomycetidae</taxon>
        <taxon>Diaporthales</taxon>
        <taxon>Diaporthaceae</taxon>
        <taxon>Diaporthe</taxon>
    </lineage>
</organism>
<feature type="transmembrane region" description="Helical" evidence="1">
    <location>
        <begin position="41"/>
        <end position="67"/>
    </location>
</feature>
<sequence length="635" mass="70592">MKNSHSVVGAWAWEILSVLGSTLCLAALVGILFAYDGKPIFTWHGVTLNSIVSVLSTASKAALLFAIGELVSQWKWILFTDRARPLIDFERIDSASRGLLGSLRLMWQCKNAWILRLGALVILLDVAVDPFSQQLVQLRPDLVYYEDRETVLSSAGRYSKGSWFRQQLARLDPSEMDPNTTEVTADADFSMQSAILFGLDQPLKNVIQQGAFNCPTGNCTWPAYESLAICNSCVDISDKVERQTTNIGLYAYLEDDNGAAAVKYGGNTAFRLPNGLFIENDNGWVYSEDINQGANDDIFGAVMMTTFGTGNSSKTVSMQDIDTLIWAMSMIRVTEDPNNSSAAWPDLPHAAMECALYYCVNSYSTVVKDGLLQDDVTQVREALRSADSWEPETLSGPLREEVRQSIEFSDYWSAIKRTDLSLVSPGNNSTQYNISQSAVNGVGSYFRSTFATDLHQFVMPDDNTTEWQLNGFYMTTGQVQYSPSTMQVLFSTEDLNETFTSLATSMSNALRDGSDASFDGASRELVGEKGVLTTFYEIQWPWISLHCASLLLGVAFFVLTLVRNRSAPAWKSSSLAVMARGHQVQDVVHGVEYVKQMEGRAKTMRVTLIEKPMKDDQVQYDPLQTPYSEVTHFQR</sequence>
<feature type="transmembrane region" description="Helical" evidence="1">
    <location>
        <begin position="540"/>
        <end position="562"/>
    </location>
</feature>
<keyword evidence="1" id="KW-1133">Transmembrane helix</keyword>
<keyword evidence="3" id="KW-1185">Reference proteome</keyword>
<dbReference type="Pfam" id="PF11374">
    <property type="entry name" value="DUF3176"/>
    <property type="match status" value="1"/>
</dbReference>
<feature type="transmembrane region" description="Helical" evidence="1">
    <location>
        <begin position="12"/>
        <end position="35"/>
    </location>
</feature>
<accession>A0AAD9W6Y3</accession>
<gene>
    <name evidence="2" type="ORF">N8I77_000183</name>
</gene>
<reference evidence="2" key="1">
    <citation type="submission" date="2023-06" db="EMBL/GenBank/DDBJ databases">
        <authorList>
            <person name="Noh H."/>
        </authorList>
    </citation>
    <scope>NUCLEOTIDE SEQUENCE</scope>
    <source>
        <strain evidence="2">DUCC20226</strain>
    </source>
</reference>
<dbReference type="EMBL" id="JAUJFL010000001">
    <property type="protein sequence ID" value="KAK2613260.1"/>
    <property type="molecule type" value="Genomic_DNA"/>
</dbReference>
<protein>
    <submittedName>
        <fullName evidence="2">Uncharacterized protein</fullName>
    </submittedName>
</protein>
<evidence type="ECO:0000256" key="1">
    <source>
        <dbReference type="SAM" id="Phobius"/>
    </source>
</evidence>
<evidence type="ECO:0000313" key="3">
    <source>
        <dbReference type="Proteomes" id="UP001265746"/>
    </source>
</evidence>
<dbReference type="InterPro" id="IPR021514">
    <property type="entry name" value="DUF3176"/>
</dbReference>